<protein>
    <recommendedName>
        <fullName evidence="3">CARD domain-containing protein</fullName>
    </recommendedName>
</protein>
<dbReference type="SUPFAM" id="SSF47986">
    <property type="entry name" value="DEATH domain"/>
    <property type="match status" value="1"/>
</dbReference>
<dbReference type="Proteomes" id="UP000694523">
    <property type="component" value="Unplaced"/>
</dbReference>
<sequence>CADKLMCMCFSSRAILLNSGEVESAAKQKHRPEKARYVVDTVIRKGSKAASFLIKEYCELDPCSELCDKLKL</sequence>
<name>A0A8C6WT29_9GOBI</name>
<evidence type="ECO:0000313" key="2">
    <source>
        <dbReference type="Proteomes" id="UP000694523"/>
    </source>
</evidence>
<reference evidence="1" key="1">
    <citation type="submission" date="2025-08" db="UniProtKB">
        <authorList>
            <consortium name="Ensembl"/>
        </authorList>
    </citation>
    <scope>IDENTIFICATION</scope>
</reference>
<dbReference type="Ensembl" id="ENSNMLT00000032959.1">
    <property type="protein sequence ID" value="ENSNMLP00000029548.1"/>
    <property type="gene ID" value="ENSNMLG00000018690.1"/>
</dbReference>
<keyword evidence="2" id="KW-1185">Reference proteome</keyword>
<accession>A0A8C6WT29</accession>
<evidence type="ECO:0008006" key="3">
    <source>
        <dbReference type="Google" id="ProtNLM"/>
    </source>
</evidence>
<proteinExistence type="predicted"/>
<dbReference type="AlphaFoldDB" id="A0A8C6WT29"/>
<reference evidence="1" key="2">
    <citation type="submission" date="2025-09" db="UniProtKB">
        <authorList>
            <consortium name="Ensembl"/>
        </authorList>
    </citation>
    <scope>IDENTIFICATION</scope>
</reference>
<organism evidence="1 2">
    <name type="scientific">Neogobius melanostomus</name>
    <name type="common">round goby</name>
    <dbReference type="NCBI Taxonomy" id="47308"/>
    <lineage>
        <taxon>Eukaryota</taxon>
        <taxon>Metazoa</taxon>
        <taxon>Chordata</taxon>
        <taxon>Craniata</taxon>
        <taxon>Vertebrata</taxon>
        <taxon>Euteleostomi</taxon>
        <taxon>Actinopterygii</taxon>
        <taxon>Neopterygii</taxon>
        <taxon>Teleostei</taxon>
        <taxon>Neoteleostei</taxon>
        <taxon>Acanthomorphata</taxon>
        <taxon>Gobiaria</taxon>
        <taxon>Gobiiformes</taxon>
        <taxon>Gobioidei</taxon>
        <taxon>Gobiidae</taxon>
        <taxon>Benthophilinae</taxon>
        <taxon>Neogobiini</taxon>
        <taxon>Neogobius</taxon>
    </lineage>
</organism>
<evidence type="ECO:0000313" key="1">
    <source>
        <dbReference type="Ensembl" id="ENSNMLP00000029548.1"/>
    </source>
</evidence>
<dbReference type="InterPro" id="IPR011029">
    <property type="entry name" value="DEATH-like_dom_sf"/>
</dbReference>
<dbReference type="Gene3D" id="1.10.533.10">
    <property type="entry name" value="Death Domain, Fas"/>
    <property type="match status" value="1"/>
</dbReference>